<gene>
    <name evidence="2" type="ORF">LTRI10_LOCUS11780</name>
</gene>
<organism evidence="2 3">
    <name type="scientific">Linum trigynum</name>
    <dbReference type="NCBI Taxonomy" id="586398"/>
    <lineage>
        <taxon>Eukaryota</taxon>
        <taxon>Viridiplantae</taxon>
        <taxon>Streptophyta</taxon>
        <taxon>Embryophyta</taxon>
        <taxon>Tracheophyta</taxon>
        <taxon>Spermatophyta</taxon>
        <taxon>Magnoliopsida</taxon>
        <taxon>eudicotyledons</taxon>
        <taxon>Gunneridae</taxon>
        <taxon>Pentapetalae</taxon>
        <taxon>rosids</taxon>
        <taxon>fabids</taxon>
        <taxon>Malpighiales</taxon>
        <taxon>Linaceae</taxon>
        <taxon>Linum</taxon>
    </lineage>
</organism>
<feature type="region of interest" description="Disordered" evidence="1">
    <location>
        <begin position="1"/>
        <end position="37"/>
    </location>
</feature>
<dbReference type="AlphaFoldDB" id="A0AAV2D6T6"/>
<evidence type="ECO:0000256" key="1">
    <source>
        <dbReference type="SAM" id="MobiDB-lite"/>
    </source>
</evidence>
<proteinExistence type="predicted"/>
<reference evidence="2 3" key="1">
    <citation type="submission" date="2024-04" db="EMBL/GenBank/DDBJ databases">
        <authorList>
            <person name="Fracassetti M."/>
        </authorList>
    </citation>
    <scope>NUCLEOTIDE SEQUENCE [LARGE SCALE GENOMIC DNA]</scope>
</reference>
<protein>
    <submittedName>
        <fullName evidence="2">Uncharacterized protein</fullName>
    </submittedName>
</protein>
<dbReference type="Proteomes" id="UP001497516">
    <property type="component" value="Chromosome 2"/>
</dbReference>
<accession>A0AAV2D6T6</accession>
<name>A0AAV2D6T6_9ROSI</name>
<sequence length="84" mass="9162">MKLPHHLLLPPIRPNNEDNNDFHFPSTEVAASSPSSPLRGPGLWFSVKLNTPSPPSVLLPDGRNFRFALLGSDSLSIDIDDGCK</sequence>
<evidence type="ECO:0000313" key="2">
    <source>
        <dbReference type="EMBL" id="CAL1368873.1"/>
    </source>
</evidence>
<evidence type="ECO:0000313" key="3">
    <source>
        <dbReference type="Proteomes" id="UP001497516"/>
    </source>
</evidence>
<dbReference type="EMBL" id="OZ034815">
    <property type="protein sequence ID" value="CAL1368873.1"/>
    <property type="molecule type" value="Genomic_DNA"/>
</dbReference>
<keyword evidence="3" id="KW-1185">Reference proteome</keyword>